<evidence type="ECO:0000256" key="5">
    <source>
        <dbReference type="SAM" id="SignalP"/>
    </source>
</evidence>
<dbReference type="GO" id="GO:0006412">
    <property type="term" value="P:translation"/>
    <property type="evidence" value="ECO:0007669"/>
    <property type="project" value="InterPro"/>
</dbReference>
<evidence type="ECO:0000256" key="1">
    <source>
        <dbReference type="ARBA" id="ARBA00008777"/>
    </source>
</evidence>
<keyword evidence="2 4" id="KW-0689">Ribosomal protein</keyword>
<dbReference type="NCBIfam" id="TIGR00059">
    <property type="entry name" value="L17"/>
    <property type="match status" value="1"/>
</dbReference>
<sequence>MVMRRLWLIITLLSQFFVEYCHGSNFITKSLFITPNSVKFYSDNVPKIYALLKTREKLGRPHSARKALLRALSTQVLRHGRIITTVSKAKMAQRKVDRMITYAKKADKNHARKLLQGYLYDRELIENMLEQVPTRYAERHGGYTRVKILHTKRTGDNARMALLELLEY</sequence>
<proteinExistence type="inferred from homology"/>
<dbReference type="VEuPathDB" id="PiroplasmaDB:BmR1_04g08540"/>
<evidence type="ECO:0000313" key="7">
    <source>
        <dbReference type="Proteomes" id="UP000002899"/>
    </source>
</evidence>
<reference evidence="6 7" key="1">
    <citation type="journal article" date="2012" name="Nucleic Acids Res.">
        <title>Sequencing of the smallest Apicomplexan genome from the human pathogen Babesia microti.</title>
        <authorList>
            <person name="Cornillot E."/>
            <person name="Hadj-Kaddour K."/>
            <person name="Dassouli A."/>
            <person name="Noel B."/>
            <person name="Ranwez V."/>
            <person name="Vacherie B."/>
            <person name="Augagneur Y."/>
            <person name="Bres V."/>
            <person name="Duclos A."/>
            <person name="Randazzo S."/>
            <person name="Carcy B."/>
            <person name="Debierre-Grockiego F."/>
            <person name="Delbecq S."/>
            <person name="Moubri-Menage K."/>
            <person name="Shams-Eldin H."/>
            <person name="Usmani-Brown S."/>
            <person name="Bringaud F."/>
            <person name="Wincker P."/>
            <person name="Vivares C.P."/>
            <person name="Schwarz R.T."/>
            <person name="Schetters T.P."/>
            <person name="Krause P.J."/>
            <person name="Gorenflot A."/>
            <person name="Berry V."/>
            <person name="Barbe V."/>
            <person name="Ben Mamoun C."/>
        </authorList>
    </citation>
    <scope>NUCLEOTIDE SEQUENCE [LARGE SCALE GENOMIC DNA]</scope>
    <source>
        <strain evidence="6 7">RI</strain>
    </source>
</reference>
<dbReference type="GO" id="GO:0003735">
    <property type="term" value="F:structural constituent of ribosome"/>
    <property type="evidence" value="ECO:0007669"/>
    <property type="project" value="InterPro"/>
</dbReference>
<dbReference type="RefSeq" id="XP_021337207.1">
    <property type="nucleotide sequence ID" value="XM_021482699.1"/>
</dbReference>
<protein>
    <submittedName>
        <fullName evidence="6">Large subunit ribosomal protein L17</fullName>
    </submittedName>
</protein>
<feature type="chain" id="PRO_5013379685" evidence="5">
    <location>
        <begin position="24"/>
        <end position="168"/>
    </location>
</feature>
<dbReference type="Gene3D" id="3.90.1030.10">
    <property type="entry name" value="Ribosomal protein L17"/>
    <property type="match status" value="1"/>
</dbReference>
<gene>
    <name evidence="6" type="ORF">BmR1_04g08540</name>
</gene>
<dbReference type="KEGG" id="bmic:BmR1_04g08540"/>
<keyword evidence="7" id="KW-1185">Reference proteome</keyword>
<name>I7JDL6_BABMR</name>
<organism evidence="6 7">
    <name type="scientific">Babesia microti (strain RI)</name>
    <dbReference type="NCBI Taxonomy" id="1133968"/>
    <lineage>
        <taxon>Eukaryota</taxon>
        <taxon>Sar</taxon>
        <taxon>Alveolata</taxon>
        <taxon>Apicomplexa</taxon>
        <taxon>Aconoidasida</taxon>
        <taxon>Piroplasmida</taxon>
        <taxon>Babesiidae</taxon>
        <taxon>Babesia</taxon>
    </lineage>
</organism>
<dbReference type="SUPFAM" id="SSF64263">
    <property type="entry name" value="Prokaryotic ribosomal protein L17"/>
    <property type="match status" value="1"/>
</dbReference>
<dbReference type="PROSITE" id="PS01167">
    <property type="entry name" value="RIBOSOMAL_L17"/>
    <property type="match status" value="1"/>
</dbReference>
<dbReference type="GO" id="GO:0015934">
    <property type="term" value="C:large ribosomal subunit"/>
    <property type="evidence" value="ECO:0007669"/>
    <property type="project" value="TreeGrafter"/>
</dbReference>
<evidence type="ECO:0000256" key="2">
    <source>
        <dbReference type="ARBA" id="ARBA00022980"/>
    </source>
</evidence>
<keyword evidence="3 4" id="KW-0687">Ribonucleoprotein</keyword>
<dbReference type="PANTHER" id="PTHR14413">
    <property type="entry name" value="RIBOSOMAL PROTEIN L17"/>
    <property type="match status" value="1"/>
</dbReference>
<accession>I7JDL6</accession>
<reference evidence="6 7" key="3">
    <citation type="journal article" date="2016" name="Sci. Rep.">
        <title>Genome-wide diversity and gene expression profiling of Babesia microti isolates identify polymorphic genes that mediate host-pathogen interactions.</title>
        <authorList>
            <person name="Silva J.C."/>
            <person name="Cornillot E."/>
            <person name="McCracken C."/>
            <person name="Usmani-Brown S."/>
            <person name="Dwivedi A."/>
            <person name="Ifeonu O.O."/>
            <person name="Crabtree J."/>
            <person name="Gotia H.T."/>
            <person name="Virji A.Z."/>
            <person name="Reynes C."/>
            <person name="Colinge J."/>
            <person name="Kumar V."/>
            <person name="Lawres L."/>
            <person name="Pazzi J.E."/>
            <person name="Pablo J.V."/>
            <person name="Hung C."/>
            <person name="Brancato J."/>
            <person name="Kumari P."/>
            <person name="Orvis J."/>
            <person name="Tretina K."/>
            <person name="Chibucos M."/>
            <person name="Ott S."/>
            <person name="Sadzewicz L."/>
            <person name="Sengamalay N."/>
            <person name="Shetty A.C."/>
            <person name="Su Q."/>
            <person name="Tallon L."/>
            <person name="Fraser C.M."/>
            <person name="Frutos R."/>
            <person name="Molina D.M."/>
            <person name="Krause P.J."/>
            <person name="Ben Mamoun C."/>
        </authorList>
    </citation>
    <scope>NUCLEOTIDE SEQUENCE [LARGE SCALE GENOMIC DNA]</scope>
    <source>
        <strain evidence="6 7">RI</strain>
    </source>
</reference>
<dbReference type="GeneID" id="24426338"/>
<dbReference type="InterPro" id="IPR000456">
    <property type="entry name" value="Ribosomal_bL17"/>
</dbReference>
<dbReference type="InterPro" id="IPR047859">
    <property type="entry name" value="Ribosomal_bL17_CS"/>
</dbReference>
<keyword evidence="5" id="KW-0732">Signal</keyword>
<feature type="signal peptide" evidence="5">
    <location>
        <begin position="1"/>
        <end position="23"/>
    </location>
</feature>
<comment type="similarity">
    <text evidence="1 4">Belongs to the bacterial ribosomal protein bL17 family.</text>
</comment>
<dbReference type="PANTHER" id="PTHR14413:SF16">
    <property type="entry name" value="LARGE RIBOSOMAL SUBUNIT PROTEIN BL17M"/>
    <property type="match status" value="1"/>
</dbReference>
<dbReference type="EMBL" id="LN871599">
    <property type="protein sequence ID" value="CCF75885.2"/>
    <property type="molecule type" value="Genomic_DNA"/>
</dbReference>
<dbReference type="OrthoDB" id="275000at2759"/>
<reference evidence="6 7" key="2">
    <citation type="journal article" date="2013" name="PLoS ONE">
        <title>Whole genome mapping and re-organization of the nuclear and mitochondrial genomes of Babesia microti isolates.</title>
        <authorList>
            <person name="Cornillot E."/>
            <person name="Dassouli A."/>
            <person name="Garg A."/>
            <person name="Pachikara N."/>
            <person name="Randazzo S."/>
            <person name="Depoix D."/>
            <person name="Carcy B."/>
            <person name="Delbecq S."/>
            <person name="Frutos R."/>
            <person name="Silva J.C."/>
            <person name="Sutton R."/>
            <person name="Krause P.J."/>
            <person name="Mamoun C.B."/>
        </authorList>
    </citation>
    <scope>NUCLEOTIDE SEQUENCE [LARGE SCALE GENOMIC DNA]</scope>
    <source>
        <strain evidence="6 7">RI</strain>
    </source>
</reference>
<evidence type="ECO:0000313" key="6">
    <source>
        <dbReference type="EMBL" id="CCF75885.2"/>
    </source>
</evidence>
<dbReference type="InterPro" id="IPR036373">
    <property type="entry name" value="Ribosomal_bL17_sf"/>
</dbReference>
<dbReference type="AlphaFoldDB" id="I7JDL6"/>
<evidence type="ECO:0000256" key="3">
    <source>
        <dbReference type="ARBA" id="ARBA00023274"/>
    </source>
</evidence>
<dbReference type="Pfam" id="PF01196">
    <property type="entry name" value="Ribosomal_L17"/>
    <property type="match status" value="1"/>
</dbReference>
<evidence type="ECO:0000256" key="4">
    <source>
        <dbReference type="RuleBase" id="RU000660"/>
    </source>
</evidence>
<dbReference type="Proteomes" id="UP000002899">
    <property type="component" value="Chromosome IV"/>
</dbReference>